<organism evidence="2 3">
    <name type="scientific">Methanoculleus bourgensis</name>
    <dbReference type="NCBI Taxonomy" id="83986"/>
    <lineage>
        <taxon>Archaea</taxon>
        <taxon>Methanobacteriati</taxon>
        <taxon>Methanobacteriota</taxon>
        <taxon>Stenosarchaea group</taxon>
        <taxon>Methanomicrobia</taxon>
        <taxon>Methanomicrobiales</taxon>
        <taxon>Methanomicrobiaceae</taxon>
        <taxon>Methanoculleus</taxon>
    </lineage>
</organism>
<accession>A0A0X3BJ63</accession>
<evidence type="ECO:0000256" key="1">
    <source>
        <dbReference type="SAM" id="MobiDB-lite"/>
    </source>
</evidence>
<proteinExistence type="predicted"/>
<dbReference type="EMBL" id="LT158599">
    <property type="protein sequence ID" value="CVK32108.1"/>
    <property type="molecule type" value="Genomic_DNA"/>
</dbReference>
<sequence>MENRSSRPPFTDKWIIASKSSHNVTSRALARSLDARVSPPNWNPSRPSRLRVRFQHGG</sequence>
<feature type="compositionally biased region" description="Basic residues" evidence="1">
    <location>
        <begin position="48"/>
        <end position="58"/>
    </location>
</feature>
<feature type="region of interest" description="Disordered" evidence="1">
    <location>
        <begin position="36"/>
        <end position="58"/>
    </location>
</feature>
<name>A0A0X3BJ63_9EURY</name>
<protein>
    <submittedName>
        <fullName evidence="2">Uncharacterized protein</fullName>
    </submittedName>
</protein>
<dbReference type="Proteomes" id="UP000069850">
    <property type="component" value="Chromosome 1"/>
</dbReference>
<dbReference type="KEGG" id="mema:MMAB1_0894"/>
<evidence type="ECO:0000313" key="3">
    <source>
        <dbReference type="Proteomes" id="UP000069850"/>
    </source>
</evidence>
<feature type="compositionally biased region" description="Low complexity" evidence="1">
    <location>
        <begin position="36"/>
        <end position="47"/>
    </location>
</feature>
<gene>
    <name evidence="2" type="ORF">MMAB1_0894</name>
</gene>
<evidence type="ECO:0000313" key="2">
    <source>
        <dbReference type="EMBL" id="CVK32108.1"/>
    </source>
</evidence>
<reference evidence="2 3" key="1">
    <citation type="submission" date="2016-01" db="EMBL/GenBank/DDBJ databases">
        <authorList>
            <person name="Manzoor S."/>
        </authorList>
    </citation>
    <scope>NUCLEOTIDE SEQUENCE [LARGE SCALE GENOMIC DNA]</scope>
    <source>
        <strain evidence="2">Methanoculleus sp MAB1</strain>
    </source>
</reference>
<dbReference type="AlphaFoldDB" id="A0A0X3BJ63"/>